<evidence type="ECO:0000313" key="2">
    <source>
        <dbReference type="Proteomes" id="UP000729733"/>
    </source>
</evidence>
<proteinExistence type="predicted"/>
<evidence type="ECO:0008006" key="3">
    <source>
        <dbReference type="Google" id="ProtNLM"/>
    </source>
</evidence>
<name>A0A964BUU1_9CYAN</name>
<reference evidence="1" key="1">
    <citation type="journal article" date="2021" name="Antonie Van Leeuwenhoek">
        <title>Draft genome and description of Waterburya agarophytonicola gen. nov. sp. nov. (Pleurocapsales, Cyanobacteria): a seaweed symbiont.</title>
        <authorList>
            <person name="Bonthond G."/>
            <person name="Shalygin S."/>
            <person name="Bayer T."/>
            <person name="Weinberger F."/>
        </authorList>
    </citation>
    <scope>NUCLEOTIDE SEQUENCE</scope>
    <source>
        <strain evidence="1">KI4</strain>
    </source>
</reference>
<dbReference type="RefSeq" id="WP_229641332.1">
    <property type="nucleotide sequence ID" value="NZ_JADWDC010000039.1"/>
</dbReference>
<dbReference type="EMBL" id="JADWDC010000039">
    <property type="protein sequence ID" value="MCC0178265.1"/>
    <property type="molecule type" value="Genomic_DNA"/>
</dbReference>
<dbReference type="PANTHER" id="PTHR36109:SF2">
    <property type="entry name" value="MEMBRANE PROTEIN"/>
    <property type="match status" value="1"/>
</dbReference>
<dbReference type="AlphaFoldDB" id="A0A964BUU1"/>
<dbReference type="PANTHER" id="PTHR36109">
    <property type="entry name" value="MEMBRANE PROTEIN-RELATED"/>
    <property type="match status" value="1"/>
</dbReference>
<sequence length="184" mass="18895">MTDNNLRRAVGTFPTRQDAEMALIELKDAGFDMDRISAIAQNPESDDLADVEVQSSESRAKEGLSTGAVLGGTTGGILGLIGSLSVLAIPGVGIATEAAVLLGNALLGSGIGAAGGSLIGALIGWGIPEEQAVYYHELLSKGSYVVLVEGTEAEINGAKAILLNNQIDNWNVYNAPGDHSLTGF</sequence>
<comment type="caution">
    <text evidence="1">The sequence shown here is derived from an EMBL/GenBank/DDBJ whole genome shotgun (WGS) entry which is preliminary data.</text>
</comment>
<accession>A0A964BUU1</accession>
<dbReference type="InterPro" id="IPR052948">
    <property type="entry name" value="Low_temp-induced_all0457"/>
</dbReference>
<dbReference type="Proteomes" id="UP000729733">
    <property type="component" value="Unassembled WGS sequence"/>
</dbReference>
<evidence type="ECO:0000313" key="1">
    <source>
        <dbReference type="EMBL" id="MCC0178265.1"/>
    </source>
</evidence>
<gene>
    <name evidence="1" type="ORF">I4641_14890</name>
</gene>
<organism evidence="1 2">
    <name type="scientific">Waterburya agarophytonicola KI4</name>
    <dbReference type="NCBI Taxonomy" id="2874699"/>
    <lineage>
        <taxon>Bacteria</taxon>
        <taxon>Bacillati</taxon>
        <taxon>Cyanobacteriota</taxon>
        <taxon>Cyanophyceae</taxon>
        <taxon>Pleurocapsales</taxon>
        <taxon>Hyellaceae</taxon>
        <taxon>Waterburya</taxon>
        <taxon>Waterburya agarophytonicola</taxon>
    </lineage>
</organism>
<keyword evidence="2" id="KW-1185">Reference proteome</keyword>
<protein>
    <recommendedName>
        <fullName evidence="3">General stress protein 17M-like domain-containing protein</fullName>
    </recommendedName>
</protein>